<evidence type="ECO:0000313" key="2">
    <source>
        <dbReference type="WBParaSite" id="PEQ_0000122901-mRNA-1"/>
    </source>
</evidence>
<protein>
    <submittedName>
        <fullName evidence="2">Uncharacterized protein</fullName>
    </submittedName>
</protein>
<proteinExistence type="predicted"/>
<dbReference type="Proteomes" id="UP000887564">
    <property type="component" value="Unplaced"/>
</dbReference>
<accession>A0A914R3P2</accession>
<keyword evidence="1" id="KW-1185">Reference proteome</keyword>
<organism evidence="1 2">
    <name type="scientific">Parascaris equorum</name>
    <name type="common">Equine roundworm</name>
    <dbReference type="NCBI Taxonomy" id="6256"/>
    <lineage>
        <taxon>Eukaryota</taxon>
        <taxon>Metazoa</taxon>
        <taxon>Ecdysozoa</taxon>
        <taxon>Nematoda</taxon>
        <taxon>Chromadorea</taxon>
        <taxon>Rhabditida</taxon>
        <taxon>Spirurina</taxon>
        <taxon>Ascaridomorpha</taxon>
        <taxon>Ascaridoidea</taxon>
        <taxon>Ascarididae</taxon>
        <taxon>Parascaris</taxon>
    </lineage>
</organism>
<sequence>LLIAVGNTNVDAFPEGFFTKLTNFFRKKPTPPPVEVSTYQRYDSPDEDLFSNIHSGFLFVFNCSFSHCN</sequence>
<dbReference type="WBParaSite" id="PEQ_0000122901-mRNA-1">
    <property type="protein sequence ID" value="PEQ_0000122901-mRNA-1"/>
    <property type="gene ID" value="PEQ_0000122901"/>
</dbReference>
<reference evidence="2" key="1">
    <citation type="submission" date="2022-11" db="UniProtKB">
        <authorList>
            <consortium name="WormBaseParasite"/>
        </authorList>
    </citation>
    <scope>IDENTIFICATION</scope>
</reference>
<evidence type="ECO:0000313" key="1">
    <source>
        <dbReference type="Proteomes" id="UP000887564"/>
    </source>
</evidence>
<dbReference type="AlphaFoldDB" id="A0A914R3P2"/>
<name>A0A914R3P2_PAREQ</name>